<dbReference type="InterPro" id="IPR029044">
    <property type="entry name" value="Nucleotide-diphossugar_trans"/>
</dbReference>
<dbReference type="Gene3D" id="3.90.550.10">
    <property type="entry name" value="Spore Coat Polysaccharide Biosynthesis Protein SpsA, Chain A"/>
    <property type="match status" value="1"/>
</dbReference>
<evidence type="ECO:0000313" key="2">
    <source>
        <dbReference type="EMBL" id="TCL04642.1"/>
    </source>
</evidence>
<dbReference type="PANTHER" id="PTHR22916">
    <property type="entry name" value="GLYCOSYLTRANSFERASE"/>
    <property type="match status" value="1"/>
</dbReference>
<dbReference type="CDD" id="cd00761">
    <property type="entry name" value="Glyco_tranf_GTA_type"/>
    <property type="match status" value="1"/>
</dbReference>
<dbReference type="AlphaFoldDB" id="A0A4R1NBE6"/>
<name>A0A4R1NBE6_9GAMM</name>
<dbReference type="Proteomes" id="UP000294555">
    <property type="component" value="Unassembled WGS sequence"/>
</dbReference>
<dbReference type="RefSeq" id="WP_132923418.1">
    <property type="nucleotide sequence ID" value="NZ_SJOI01000001.1"/>
</dbReference>
<protein>
    <submittedName>
        <fullName evidence="2">Glycosyltransferase involved in cell wall biosynthesis</fullName>
    </submittedName>
</protein>
<feature type="domain" description="Glycosyltransferase 2-like" evidence="1">
    <location>
        <begin position="7"/>
        <end position="126"/>
    </location>
</feature>
<keyword evidence="2" id="KW-0808">Transferase</keyword>
<proteinExistence type="predicted"/>
<evidence type="ECO:0000313" key="3">
    <source>
        <dbReference type="Proteomes" id="UP000294555"/>
    </source>
</evidence>
<gene>
    <name evidence="2" type="ORF">EZJ58_2773</name>
</gene>
<dbReference type="Pfam" id="PF00535">
    <property type="entry name" value="Glycos_transf_2"/>
    <property type="match status" value="1"/>
</dbReference>
<reference evidence="2 3" key="1">
    <citation type="submission" date="2019-02" db="EMBL/GenBank/DDBJ databases">
        <title>Investigation of anaerobic lignin degradation for improved lignocellulosic biofuels.</title>
        <authorList>
            <person name="Deangelis K."/>
        </authorList>
    </citation>
    <scope>NUCLEOTIDE SEQUENCE [LARGE SCALE GENOMIC DNA]</scope>
    <source>
        <strain evidence="2 3">159R</strain>
    </source>
</reference>
<dbReference type="SUPFAM" id="SSF53448">
    <property type="entry name" value="Nucleotide-diphospho-sugar transferases"/>
    <property type="match status" value="1"/>
</dbReference>
<dbReference type="EMBL" id="SJOI01000001">
    <property type="protein sequence ID" value="TCL04642.1"/>
    <property type="molecule type" value="Genomic_DNA"/>
</dbReference>
<dbReference type="InterPro" id="IPR001173">
    <property type="entry name" value="Glyco_trans_2-like"/>
</dbReference>
<evidence type="ECO:0000259" key="1">
    <source>
        <dbReference type="Pfam" id="PF00535"/>
    </source>
</evidence>
<accession>A0A4R1NBE6</accession>
<organism evidence="2 3">
    <name type="scientific">Sodalis ligni</name>
    <dbReference type="NCBI Taxonomy" id="2697027"/>
    <lineage>
        <taxon>Bacteria</taxon>
        <taxon>Pseudomonadati</taxon>
        <taxon>Pseudomonadota</taxon>
        <taxon>Gammaproteobacteria</taxon>
        <taxon>Enterobacterales</taxon>
        <taxon>Bruguierivoracaceae</taxon>
        <taxon>Sodalis</taxon>
    </lineage>
</organism>
<sequence length="307" mass="35360">MKSIILSIIVTAHNSGKYLAACLCSLKLALGDHFDLCEILLINDASSDDSESIYDQFALGYENVKKFNVSYENIGMVRNFAVHKCSGQYITMLDGDDLFIRASLIDILNFLRSRRPDMLITKLNEVLVEAPEGKVAPFSARKIGQDRAIREYLIHKSFQAHFIGKFIKSEILKDHHFPDFICYEDAFLFLEVLQHCDKIFYSGSGPYLYIKRANSLSAKIDEGKIKLYKISLERMESILGGDYKSLQLCHWIDFVNRYHNIIALWHDRGGVKQCLENVRTLPFMLNPYVRLSFKLKLLKVKKITKAW</sequence>
<dbReference type="OrthoDB" id="6432904at2"/>
<dbReference type="GO" id="GO:0016758">
    <property type="term" value="F:hexosyltransferase activity"/>
    <property type="evidence" value="ECO:0007669"/>
    <property type="project" value="UniProtKB-ARBA"/>
</dbReference>
<comment type="caution">
    <text evidence="2">The sequence shown here is derived from an EMBL/GenBank/DDBJ whole genome shotgun (WGS) entry which is preliminary data.</text>
</comment>
<keyword evidence="3" id="KW-1185">Reference proteome</keyword>